<keyword evidence="8" id="KW-1185">Reference proteome</keyword>
<dbReference type="RefSeq" id="WP_188899199.1">
    <property type="nucleotide sequence ID" value="NZ_BMKS01000003.1"/>
</dbReference>
<evidence type="ECO:0000259" key="5">
    <source>
        <dbReference type="Pfam" id="PF02775"/>
    </source>
</evidence>
<dbReference type="NCBIfam" id="NF006122">
    <property type="entry name" value="PRK08266.1"/>
    <property type="match status" value="1"/>
</dbReference>
<dbReference type="SUPFAM" id="SSF52518">
    <property type="entry name" value="Thiamin diphosphate-binding fold (THDP-binding)"/>
    <property type="match status" value="2"/>
</dbReference>
<dbReference type="Proteomes" id="UP000597507">
    <property type="component" value="Unassembled WGS sequence"/>
</dbReference>
<dbReference type="InterPro" id="IPR045229">
    <property type="entry name" value="TPP_enz"/>
</dbReference>
<dbReference type="GO" id="GO:0050660">
    <property type="term" value="F:flavin adenine dinucleotide binding"/>
    <property type="evidence" value="ECO:0007669"/>
    <property type="project" value="TreeGrafter"/>
</dbReference>
<dbReference type="InterPro" id="IPR029061">
    <property type="entry name" value="THDP-binding"/>
</dbReference>
<dbReference type="Gene3D" id="3.40.50.970">
    <property type="match status" value="2"/>
</dbReference>
<evidence type="ECO:0000313" key="7">
    <source>
        <dbReference type="EMBL" id="GGG26512.1"/>
    </source>
</evidence>
<dbReference type="Gene3D" id="3.40.50.1220">
    <property type="entry name" value="TPP-binding domain"/>
    <property type="match status" value="1"/>
</dbReference>
<dbReference type="GO" id="GO:0003984">
    <property type="term" value="F:acetolactate synthase activity"/>
    <property type="evidence" value="ECO:0007669"/>
    <property type="project" value="TreeGrafter"/>
</dbReference>
<dbReference type="InterPro" id="IPR012000">
    <property type="entry name" value="Thiamin_PyroP_enz_cen_dom"/>
</dbReference>
<comment type="similarity">
    <text evidence="1 3">Belongs to the TPP enzyme family.</text>
</comment>
<sequence>MNTAQALVEGLIANGIGTLYALPGVQNDPFFDALFHARERLRVVHTRHEQAVGYMALGAAMATGRPQAMCVVPGPGFLNAASALATAHSANAPVLAVVGQVPLHQIGRNTGALHEIVGQSEILRTVTKWSSLIRAPGDVPALVAEALRQARSGRPRPVGLEVPMDVWQRAATVAPQQAAEAIAPPPVDEDAVEQAAKLLGGAERPLILVGGGAHGAREAVRALAEALTAPVMSFRMGRGVMDSRHPLDCTLPVGHRFWGEADVVLAVGTRAQNPLMAWGVDADLKVVRVDIDAEEMTRHGQPAVGLHGDAAPILAALADRIGRHNRARPGRAEHVAQVKAEVMGRLAERLAPQFAYLRAIREALPEDGVFVDELTQIGYVARIALPVYGSRRFLSTGLQGTLGWGFAAALGAKVALGDSAPVLSVNGDGGFLFNVQELATAVHHRIPVVAVVFNDGAYGNVRAFQKQNFGNRLIASGLTNPDFVRLAESFGAQGLRARTPRELRAAIERGFATAGGPTLIEVPLGEVPSPWEFIMLPRLRPARRG</sequence>
<proteinExistence type="inferred from homology"/>
<dbReference type="EMBL" id="BMKS01000003">
    <property type="protein sequence ID" value="GGG26512.1"/>
    <property type="molecule type" value="Genomic_DNA"/>
</dbReference>
<name>A0A8J2ZAF2_9PROT</name>
<feature type="domain" description="Thiamine pyrophosphate enzyme TPP-binding" evidence="5">
    <location>
        <begin position="381"/>
        <end position="522"/>
    </location>
</feature>
<dbReference type="GO" id="GO:0009097">
    <property type="term" value="P:isoleucine biosynthetic process"/>
    <property type="evidence" value="ECO:0007669"/>
    <property type="project" value="TreeGrafter"/>
</dbReference>
<dbReference type="Pfam" id="PF00205">
    <property type="entry name" value="TPP_enzyme_M"/>
    <property type="match status" value="1"/>
</dbReference>
<dbReference type="GO" id="GO:0009099">
    <property type="term" value="P:L-valine biosynthetic process"/>
    <property type="evidence" value="ECO:0007669"/>
    <property type="project" value="TreeGrafter"/>
</dbReference>
<evidence type="ECO:0000259" key="4">
    <source>
        <dbReference type="Pfam" id="PF00205"/>
    </source>
</evidence>
<dbReference type="Pfam" id="PF02776">
    <property type="entry name" value="TPP_enzyme_N"/>
    <property type="match status" value="1"/>
</dbReference>
<accession>A0A8J2ZAF2</accession>
<dbReference type="CDD" id="cd07035">
    <property type="entry name" value="TPP_PYR_POX_like"/>
    <property type="match status" value="1"/>
</dbReference>
<dbReference type="Pfam" id="PF02775">
    <property type="entry name" value="TPP_enzyme_C"/>
    <property type="match status" value="1"/>
</dbReference>
<evidence type="ECO:0000256" key="3">
    <source>
        <dbReference type="RuleBase" id="RU362132"/>
    </source>
</evidence>
<keyword evidence="2 3" id="KW-0786">Thiamine pyrophosphate</keyword>
<dbReference type="PANTHER" id="PTHR18968">
    <property type="entry name" value="THIAMINE PYROPHOSPHATE ENZYMES"/>
    <property type="match status" value="1"/>
</dbReference>
<evidence type="ECO:0000256" key="1">
    <source>
        <dbReference type="ARBA" id="ARBA00007812"/>
    </source>
</evidence>
<dbReference type="AlphaFoldDB" id="A0A8J2ZAF2"/>
<dbReference type="SUPFAM" id="SSF52467">
    <property type="entry name" value="DHS-like NAD/FAD-binding domain"/>
    <property type="match status" value="1"/>
</dbReference>
<comment type="caution">
    <text evidence="7">The sequence shown here is derived from an EMBL/GenBank/DDBJ whole genome shotgun (WGS) entry which is preliminary data.</text>
</comment>
<dbReference type="CDD" id="cd00568">
    <property type="entry name" value="TPP_enzymes"/>
    <property type="match status" value="1"/>
</dbReference>
<evidence type="ECO:0000259" key="6">
    <source>
        <dbReference type="Pfam" id="PF02776"/>
    </source>
</evidence>
<dbReference type="InterPro" id="IPR011766">
    <property type="entry name" value="TPP_enzyme_TPP-bd"/>
</dbReference>
<organism evidence="7 8">
    <name type="scientific">Caldovatus sediminis</name>
    <dbReference type="NCBI Taxonomy" id="2041189"/>
    <lineage>
        <taxon>Bacteria</taxon>
        <taxon>Pseudomonadati</taxon>
        <taxon>Pseudomonadota</taxon>
        <taxon>Alphaproteobacteria</taxon>
        <taxon>Acetobacterales</taxon>
        <taxon>Roseomonadaceae</taxon>
        <taxon>Caldovatus</taxon>
    </lineage>
</organism>
<evidence type="ECO:0000313" key="8">
    <source>
        <dbReference type="Proteomes" id="UP000597507"/>
    </source>
</evidence>
<dbReference type="InterPro" id="IPR012001">
    <property type="entry name" value="Thiamin_PyroP_enz_TPP-bd_dom"/>
</dbReference>
<protein>
    <submittedName>
        <fullName evidence="7">Acetolactate synthase I/II/III large subunit</fullName>
    </submittedName>
</protein>
<dbReference type="InterPro" id="IPR029035">
    <property type="entry name" value="DHS-like_NAD/FAD-binding_dom"/>
</dbReference>
<dbReference type="GO" id="GO:0030976">
    <property type="term" value="F:thiamine pyrophosphate binding"/>
    <property type="evidence" value="ECO:0007669"/>
    <property type="project" value="InterPro"/>
</dbReference>
<dbReference type="GO" id="GO:0000287">
    <property type="term" value="F:magnesium ion binding"/>
    <property type="evidence" value="ECO:0007669"/>
    <property type="project" value="InterPro"/>
</dbReference>
<gene>
    <name evidence="7" type="primary">ilvB</name>
    <name evidence="7" type="ORF">GCM10010964_13030</name>
</gene>
<evidence type="ECO:0000256" key="2">
    <source>
        <dbReference type="ARBA" id="ARBA00023052"/>
    </source>
</evidence>
<feature type="domain" description="Thiamine pyrophosphate enzyme central" evidence="4">
    <location>
        <begin position="192"/>
        <end position="317"/>
    </location>
</feature>
<dbReference type="GO" id="GO:0005948">
    <property type="term" value="C:acetolactate synthase complex"/>
    <property type="evidence" value="ECO:0007669"/>
    <property type="project" value="TreeGrafter"/>
</dbReference>
<dbReference type="PANTHER" id="PTHR18968:SF167">
    <property type="entry name" value="ACETOLACTATE SYNTHASE LARGE SUBUNIT ILVB2-RELATED"/>
    <property type="match status" value="1"/>
</dbReference>
<reference evidence="7 8" key="1">
    <citation type="journal article" date="2014" name="Int. J. Syst. Evol. Microbiol.">
        <title>Complete genome sequence of Corynebacterium casei LMG S-19264T (=DSM 44701T), isolated from a smear-ripened cheese.</title>
        <authorList>
            <consortium name="US DOE Joint Genome Institute (JGI-PGF)"/>
            <person name="Walter F."/>
            <person name="Albersmeier A."/>
            <person name="Kalinowski J."/>
            <person name="Ruckert C."/>
        </authorList>
    </citation>
    <scope>NUCLEOTIDE SEQUENCE [LARGE SCALE GENOMIC DNA]</scope>
    <source>
        <strain evidence="7 8">CGMCC 1.16330</strain>
    </source>
</reference>
<feature type="domain" description="Thiamine pyrophosphate enzyme N-terminal TPP-binding" evidence="6">
    <location>
        <begin position="1"/>
        <end position="116"/>
    </location>
</feature>